<proteinExistence type="predicted"/>
<dbReference type="InterPro" id="IPR000597">
    <property type="entry name" value="Ribosomal_uL3"/>
</dbReference>
<keyword evidence="1" id="KW-0689">Ribosomal protein</keyword>
<dbReference type="Gene3D" id="2.40.30.10">
    <property type="entry name" value="Translation factors"/>
    <property type="match status" value="1"/>
</dbReference>
<keyword evidence="1" id="KW-0687">Ribonucleoprotein</keyword>
<dbReference type="GO" id="GO:0003735">
    <property type="term" value="F:structural constituent of ribosome"/>
    <property type="evidence" value="ECO:0007669"/>
    <property type="project" value="InterPro"/>
</dbReference>
<evidence type="ECO:0000313" key="1">
    <source>
        <dbReference type="EMBL" id="KAL0387179.1"/>
    </source>
</evidence>
<reference evidence="1" key="1">
    <citation type="submission" date="2020-06" db="EMBL/GenBank/DDBJ databases">
        <authorList>
            <person name="Li T."/>
            <person name="Hu X."/>
            <person name="Zhang T."/>
            <person name="Song X."/>
            <person name="Zhang H."/>
            <person name="Dai N."/>
            <person name="Sheng W."/>
            <person name="Hou X."/>
            <person name="Wei L."/>
        </authorList>
    </citation>
    <scope>NUCLEOTIDE SEQUENCE</scope>
    <source>
        <strain evidence="1">G02</strain>
        <tissue evidence="1">Leaf</tissue>
    </source>
</reference>
<accession>A0AAW2S426</accession>
<dbReference type="Pfam" id="PF00297">
    <property type="entry name" value="Ribosomal_L3"/>
    <property type="match status" value="1"/>
</dbReference>
<sequence length="108" mass="11868">MKDDYLMIKGCCVGPKKRIVTCGQTLLNQTSRVALEEIKLKGHCGDFKISALQETVENLKMRVKEELQQFVEKGLVSVSDEISCLTDADFKLEALRAVVLTASSSTGS</sequence>
<dbReference type="AlphaFoldDB" id="A0AAW2S426"/>
<organism evidence="1">
    <name type="scientific">Sesamum radiatum</name>
    <name type="common">Black benniseed</name>
    <dbReference type="NCBI Taxonomy" id="300843"/>
    <lineage>
        <taxon>Eukaryota</taxon>
        <taxon>Viridiplantae</taxon>
        <taxon>Streptophyta</taxon>
        <taxon>Embryophyta</taxon>
        <taxon>Tracheophyta</taxon>
        <taxon>Spermatophyta</taxon>
        <taxon>Magnoliopsida</taxon>
        <taxon>eudicotyledons</taxon>
        <taxon>Gunneridae</taxon>
        <taxon>Pentapetalae</taxon>
        <taxon>asterids</taxon>
        <taxon>lamiids</taxon>
        <taxon>Lamiales</taxon>
        <taxon>Pedaliaceae</taxon>
        <taxon>Sesamum</taxon>
    </lineage>
</organism>
<dbReference type="GO" id="GO:0006412">
    <property type="term" value="P:translation"/>
    <property type="evidence" value="ECO:0007669"/>
    <property type="project" value="InterPro"/>
</dbReference>
<comment type="caution">
    <text evidence="1">The sequence shown here is derived from an EMBL/GenBank/DDBJ whole genome shotgun (WGS) entry which is preliminary data.</text>
</comment>
<dbReference type="EMBL" id="JACGWJ010000011">
    <property type="protein sequence ID" value="KAL0387179.1"/>
    <property type="molecule type" value="Genomic_DNA"/>
</dbReference>
<reference evidence="1" key="2">
    <citation type="journal article" date="2024" name="Plant">
        <title>Genomic evolution and insights into agronomic trait innovations of Sesamum species.</title>
        <authorList>
            <person name="Miao H."/>
            <person name="Wang L."/>
            <person name="Qu L."/>
            <person name="Liu H."/>
            <person name="Sun Y."/>
            <person name="Le M."/>
            <person name="Wang Q."/>
            <person name="Wei S."/>
            <person name="Zheng Y."/>
            <person name="Lin W."/>
            <person name="Duan Y."/>
            <person name="Cao H."/>
            <person name="Xiong S."/>
            <person name="Wang X."/>
            <person name="Wei L."/>
            <person name="Li C."/>
            <person name="Ma Q."/>
            <person name="Ju M."/>
            <person name="Zhao R."/>
            <person name="Li G."/>
            <person name="Mu C."/>
            <person name="Tian Q."/>
            <person name="Mei H."/>
            <person name="Zhang T."/>
            <person name="Gao T."/>
            <person name="Zhang H."/>
        </authorList>
    </citation>
    <scope>NUCLEOTIDE SEQUENCE</scope>
    <source>
        <strain evidence="1">G02</strain>
    </source>
</reference>
<gene>
    <name evidence="1" type="ORF">Sradi_2599700</name>
</gene>
<protein>
    <submittedName>
        <fullName evidence="1">60S ribosomal protein L3-1</fullName>
    </submittedName>
</protein>
<dbReference type="GO" id="GO:0005840">
    <property type="term" value="C:ribosome"/>
    <property type="evidence" value="ECO:0007669"/>
    <property type="project" value="UniProtKB-KW"/>
</dbReference>
<name>A0AAW2S426_SESRA</name>